<dbReference type="InterPro" id="IPR007781">
    <property type="entry name" value="NAGLU"/>
</dbReference>
<protein>
    <submittedName>
        <fullName evidence="2">Alpha-N-acetylglucosaminidase C-terminal domain-containing protein</fullName>
    </submittedName>
</protein>
<comment type="caution">
    <text evidence="2">The sequence shown here is derived from an EMBL/GenBank/DDBJ whole genome shotgun (WGS) entry which is preliminary data.</text>
</comment>
<dbReference type="Pfam" id="PF12972">
    <property type="entry name" value="NAGLU_C"/>
    <property type="match status" value="1"/>
</dbReference>
<dbReference type="SMART" id="SM00458">
    <property type="entry name" value="RICIN"/>
    <property type="match status" value="1"/>
</dbReference>
<dbReference type="InterPro" id="IPR000772">
    <property type="entry name" value="Ricin_B_lectin"/>
</dbReference>
<gene>
    <name evidence="2" type="ORF">ACFQV2_07240</name>
</gene>
<evidence type="ECO:0000259" key="1">
    <source>
        <dbReference type="SMART" id="SM00458"/>
    </source>
</evidence>
<dbReference type="Proteomes" id="UP001596512">
    <property type="component" value="Unassembled WGS sequence"/>
</dbReference>
<dbReference type="Pfam" id="PF00652">
    <property type="entry name" value="Ricin_B_lectin"/>
    <property type="match status" value="1"/>
</dbReference>
<sequence>MGGAAPRPYSTGAGTWSESQDSLFTARPSLTVRTSAAWSPPSLRYDPSTVQSALSALLRMPQRDTDAHRYDVVTLARQALTNRSRALLPQIQEAYGAKDLARFRTLTARWKSDMALLDSLLATDSRYLLGPWLAAAKPWGMEFDARSIITTWGHRSGSDAGGLHDYAARELAGLTADFHLMRWTKYFDSLDTALSTGTAPASIDWFAVEDAWNRSTKAYPLQPAGDPYAVATKVRDSLPAVPVGAVTGVGGMCLDITAGNSSDGTQVQLYSCNGTPAQTWSFYDDTAVRALNKCLDIRNGGVTAGTPVQIWECNDSAAQKWRAHPDGTLRNPTSGMCLDAEGGSSAAGTRLLIWHCHGGPNQRWTTPR</sequence>
<accession>A0ABW2TKU1</accession>
<reference evidence="3" key="1">
    <citation type="journal article" date="2019" name="Int. J. Syst. Evol. Microbiol.">
        <title>The Global Catalogue of Microorganisms (GCM) 10K type strain sequencing project: providing services to taxonomists for standard genome sequencing and annotation.</title>
        <authorList>
            <consortium name="The Broad Institute Genomics Platform"/>
            <consortium name="The Broad Institute Genome Sequencing Center for Infectious Disease"/>
            <person name="Wu L."/>
            <person name="Ma J."/>
        </authorList>
    </citation>
    <scope>NUCLEOTIDE SEQUENCE [LARGE SCALE GENOMIC DNA]</scope>
    <source>
        <strain evidence="3">JCM 17695</strain>
    </source>
</reference>
<evidence type="ECO:0000313" key="3">
    <source>
        <dbReference type="Proteomes" id="UP001596512"/>
    </source>
</evidence>
<dbReference type="PROSITE" id="PS50231">
    <property type="entry name" value="RICIN_B_LECTIN"/>
    <property type="match status" value="1"/>
</dbReference>
<keyword evidence="3" id="KW-1185">Reference proteome</keyword>
<dbReference type="InterPro" id="IPR035992">
    <property type="entry name" value="Ricin_B-like_lectins"/>
</dbReference>
<evidence type="ECO:0000313" key="2">
    <source>
        <dbReference type="EMBL" id="MFC7613431.1"/>
    </source>
</evidence>
<dbReference type="SUPFAM" id="SSF50370">
    <property type="entry name" value="Ricin B-like lectins"/>
    <property type="match status" value="1"/>
</dbReference>
<dbReference type="Gene3D" id="1.20.120.670">
    <property type="entry name" value="N-acetyl-b-d-glucoasminidase"/>
    <property type="match status" value="1"/>
</dbReference>
<proteinExistence type="predicted"/>
<dbReference type="Gene3D" id="2.80.10.50">
    <property type="match status" value="1"/>
</dbReference>
<organism evidence="2 3">
    <name type="scientific">Actinokineospora soli</name>
    <dbReference type="NCBI Taxonomy" id="1048753"/>
    <lineage>
        <taxon>Bacteria</taxon>
        <taxon>Bacillati</taxon>
        <taxon>Actinomycetota</taxon>
        <taxon>Actinomycetes</taxon>
        <taxon>Pseudonocardiales</taxon>
        <taxon>Pseudonocardiaceae</taxon>
        <taxon>Actinokineospora</taxon>
    </lineage>
</organism>
<feature type="domain" description="Ricin B lectin" evidence="1">
    <location>
        <begin position="243"/>
        <end position="367"/>
    </location>
</feature>
<name>A0ABW2TKU1_9PSEU</name>
<dbReference type="PANTHER" id="PTHR12872:SF1">
    <property type="entry name" value="ALPHA-N-ACETYLGLUCOSAMINIDASE"/>
    <property type="match status" value="1"/>
</dbReference>
<dbReference type="InterPro" id="IPR024732">
    <property type="entry name" value="NAGLU_C"/>
</dbReference>
<dbReference type="EMBL" id="JBHTEY010000004">
    <property type="protein sequence ID" value="MFC7613431.1"/>
    <property type="molecule type" value="Genomic_DNA"/>
</dbReference>
<dbReference type="CDD" id="cd23451">
    <property type="entry name" value="beta-trefoil_Ricin_laminarinase"/>
    <property type="match status" value="1"/>
</dbReference>
<dbReference type="PANTHER" id="PTHR12872">
    <property type="entry name" value="ALPHA-N-ACETYLGLUCOSAMINIDASE"/>
    <property type="match status" value="1"/>
</dbReference>